<dbReference type="AlphaFoldDB" id="A0AA40BPY2"/>
<organism evidence="4 5">
    <name type="scientific">Schizothecium vesticola</name>
    <dbReference type="NCBI Taxonomy" id="314040"/>
    <lineage>
        <taxon>Eukaryota</taxon>
        <taxon>Fungi</taxon>
        <taxon>Dikarya</taxon>
        <taxon>Ascomycota</taxon>
        <taxon>Pezizomycotina</taxon>
        <taxon>Sordariomycetes</taxon>
        <taxon>Sordariomycetidae</taxon>
        <taxon>Sordariales</taxon>
        <taxon>Schizotheciaceae</taxon>
        <taxon>Schizothecium</taxon>
    </lineage>
</organism>
<accession>A0AA40BPY2</accession>
<dbReference type="EMBL" id="JAUKUD010000007">
    <property type="protein sequence ID" value="KAK0738159.1"/>
    <property type="molecule type" value="Genomic_DNA"/>
</dbReference>
<comment type="similarity">
    <text evidence="1">Belongs to the NmrA-type oxidoreductase family.</text>
</comment>
<dbReference type="Gene3D" id="3.40.50.720">
    <property type="entry name" value="NAD(P)-binding Rossmann-like Domain"/>
    <property type="match status" value="2"/>
</dbReference>
<dbReference type="Pfam" id="PF00106">
    <property type="entry name" value="adh_short"/>
    <property type="match status" value="1"/>
</dbReference>
<dbReference type="SUPFAM" id="SSF51735">
    <property type="entry name" value="NAD(P)-binding Rossmann-fold domains"/>
    <property type="match status" value="2"/>
</dbReference>
<dbReference type="Pfam" id="PF05368">
    <property type="entry name" value="NmrA"/>
    <property type="match status" value="1"/>
</dbReference>
<evidence type="ECO:0000259" key="3">
    <source>
        <dbReference type="Pfam" id="PF05368"/>
    </source>
</evidence>
<keyword evidence="2" id="KW-0521">NADP</keyword>
<evidence type="ECO:0000256" key="2">
    <source>
        <dbReference type="ARBA" id="ARBA00022857"/>
    </source>
</evidence>
<dbReference type="PROSITE" id="PS00061">
    <property type="entry name" value="ADH_SHORT"/>
    <property type="match status" value="1"/>
</dbReference>
<gene>
    <name evidence="4" type="ORF">B0T18DRAFT_240052</name>
</gene>
<dbReference type="GO" id="GO:0005634">
    <property type="term" value="C:nucleus"/>
    <property type="evidence" value="ECO:0007669"/>
    <property type="project" value="TreeGrafter"/>
</dbReference>
<dbReference type="InterPro" id="IPR002347">
    <property type="entry name" value="SDR_fam"/>
</dbReference>
<comment type="caution">
    <text evidence="4">The sequence shown here is derived from an EMBL/GenBank/DDBJ whole genome shotgun (WGS) entry which is preliminary data.</text>
</comment>
<evidence type="ECO:0000313" key="4">
    <source>
        <dbReference type="EMBL" id="KAK0738159.1"/>
    </source>
</evidence>
<dbReference type="Gene3D" id="3.90.25.10">
    <property type="entry name" value="UDP-galactose 4-epimerase, domain 1"/>
    <property type="match status" value="1"/>
</dbReference>
<dbReference type="InterPro" id="IPR008030">
    <property type="entry name" value="NmrA-like"/>
</dbReference>
<dbReference type="InterPro" id="IPR020904">
    <property type="entry name" value="Sc_DH/Rdtase_CS"/>
</dbReference>
<feature type="domain" description="NmrA-like" evidence="3">
    <location>
        <begin position="304"/>
        <end position="577"/>
    </location>
</feature>
<dbReference type="PANTHER" id="PTHR42748:SF28">
    <property type="entry name" value="NMRA-LIKE DOMAIN-CONTAINING PROTEIN"/>
    <property type="match status" value="1"/>
</dbReference>
<keyword evidence="5" id="KW-1185">Reference proteome</keyword>
<dbReference type="Proteomes" id="UP001172155">
    <property type="component" value="Unassembled WGS sequence"/>
</dbReference>
<dbReference type="InterPro" id="IPR036291">
    <property type="entry name" value="NAD(P)-bd_dom_sf"/>
</dbReference>
<dbReference type="PANTHER" id="PTHR42748">
    <property type="entry name" value="NITROGEN METABOLITE REPRESSION PROTEIN NMRA FAMILY MEMBER"/>
    <property type="match status" value="1"/>
</dbReference>
<dbReference type="PRINTS" id="PR00081">
    <property type="entry name" value="GDHRDH"/>
</dbReference>
<proteinExistence type="inferred from homology"/>
<sequence>MGSTHEIRKVALITGATSGIGAELAHHLHTLGYRVALSGRRTDLGLVVAAAIDPSAVFFTVDVASYASQADLFRAVWAHFGRLDVFVANAGKIDADSKYNFRLSDAPLSSVPPEPDTGCTDTDYKGVIYGTVLARHFMRFNPPTDEAIKGRVVVTGSIFGVYPMALMPEYAAAKAAAHHWVRSVGPVIKAKDGITVNCVMPGAYDTPAMPGFSVAFRPEHMVRKEVMMAVFTRFLEGGERAEASGECCEAAHDRLVEWGPSEWKSGAFAKRVAKVYEPWFEMLHGERSGLPKEMVMDGPPVQGDKIIAVTGATGAQGGGVVNVMRAVKGWRVRAITRNKESDTAKKLAAGGIEVVEADYDNEESLVRAFDGVAAVFAVTNWWEHLFRGKSQTEAGELEEEQGMKLARAAAATYTVEHYIWSTTPSGIKRTAGVQPVPHMDYKARVDARIKKELPDLAAITTYLYLGYYPQNMAFFPAIKPILYPGSGQWIQAMPTKPDATILLAGDLTTTPGVWVRQVLATGHKAYGKYANVALEKWSFQQMLDVWSEITGRKAVFVETTSDSWAKMWGPLGEELAQQLKFGEMCDPWEETDEFISPAELGIREDEVIGFRGALEKLKDLL</sequence>
<reference evidence="4" key="1">
    <citation type="submission" date="2023-06" db="EMBL/GenBank/DDBJ databases">
        <title>Genome-scale phylogeny and comparative genomics of the fungal order Sordariales.</title>
        <authorList>
            <consortium name="Lawrence Berkeley National Laboratory"/>
            <person name="Hensen N."/>
            <person name="Bonometti L."/>
            <person name="Westerberg I."/>
            <person name="Brannstrom I.O."/>
            <person name="Guillou S."/>
            <person name="Cros-Aarteil S."/>
            <person name="Calhoun S."/>
            <person name="Haridas S."/>
            <person name="Kuo A."/>
            <person name="Mondo S."/>
            <person name="Pangilinan J."/>
            <person name="Riley R."/>
            <person name="LaButti K."/>
            <person name="Andreopoulos B."/>
            <person name="Lipzen A."/>
            <person name="Chen C."/>
            <person name="Yanf M."/>
            <person name="Daum C."/>
            <person name="Ng V."/>
            <person name="Clum A."/>
            <person name="Steindorff A."/>
            <person name="Ohm R."/>
            <person name="Martin F."/>
            <person name="Silar P."/>
            <person name="Natvig D."/>
            <person name="Lalanne C."/>
            <person name="Gautier V."/>
            <person name="Ament-velasquez S.L."/>
            <person name="Kruys A."/>
            <person name="Hutchinson M.I."/>
            <person name="Powell A.J."/>
            <person name="Barry K."/>
            <person name="Miller A.N."/>
            <person name="Grigoriev I.V."/>
            <person name="Debuchy R."/>
            <person name="Gladieux P."/>
            <person name="Thoren M.H."/>
            <person name="Johannesson H."/>
        </authorList>
    </citation>
    <scope>NUCLEOTIDE SEQUENCE</scope>
    <source>
        <strain evidence="4">SMH3187-1</strain>
    </source>
</reference>
<evidence type="ECO:0000313" key="5">
    <source>
        <dbReference type="Proteomes" id="UP001172155"/>
    </source>
</evidence>
<evidence type="ECO:0000256" key="1">
    <source>
        <dbReference type="ARBA" id="ARBA00006328"/>
    </source>
</evidence>
<dbReference type="InterPro" id="IPR051164">
    <property type="entry name" value="NmrA-like_oxidored"/>
</dbReference>
<name>A0AA40BPY2_9PEZI</name>
<protein>
    <recommendedName>
        <fullName evidence="3">NmrA-like domain-containing protein</fullName>
    </recommendedName>
</protein>